<evidence type="ECO:0000256" key="1">
    <source>
        <dbReference type="ARBA" id="ARBA00004861"/>
    </source>
</evidence>
<keyword evidence="10" id="KW-1185">Reference proteome</keyword>
<proteinExistence type="inferred from homology"/>
<feature type="domain" description="Orotidine 5'-phosphate decarboxylase" evidence="8">
    <location>
        <begin position="17"/>
        <end position="267"/>
    </location>
</feature>
<evidence type="ECO:0000256" key="4">
    <source>
        <dbReference type="ARBA" id="ARBA00022975"/>
    </source>
</evidence>
<sequence>MKEFGARLRAAMDEHGPLCVGIDPHPSLLHAWGLTDDAAGLRRFSETVVSALSGRVAAIKPQSAFFERHGSAGVAVLESTIRQLRQAGTLVILDIKRGDIGSTAAAYADAYLDPTSPLAADAVTASPYLGFGSLRPMIDTALANGAGVFVLVRTSNPEGAAVQRAVSPLGRTVAQTIVAEIAQVNAGFGPMGSVGAVVGATIGGDPTEPSLDLAGMRGPVLAPGLGAQGARPGDLRAIFGPALPSVLGAYSREILTSGPEIDGLRAAADGAVADLRHNL</sequence>
<dbReference type="CDD" id="cd04725">
    <property type="entry name" value="OMP_decarboxylase_like"/>
    <property type="match status" value="1"/>
</dbReference>
<dbReference type="GO" id="GO:0044205">
    <property type="term" value="P:'de novo' UMP biosynthetic process"/>
    <property type="evidence" value="ECO:0007669"/>
    <property type="project" value="UniProtKB-UniRule"/>
</dbReference>
<keyword evidence="4 7" id="KW-0665">Pyrimidine biosynthesis</keyword>
<name>A0A8J4A4R3_9ACTN</name>
<feature type="active site" description="Proton donor" evidence="7">
    <location>
        <position position="96"/>
    </location>
</feature>
<dbReference type="GO" id="GO:0004590">
    <property type="term" value="F:orotidine-5'-phosphate decarboxylase activity"/>
    <property type="evidence" value="ECO:0007669"/>
    <property type="project" value="UniProtKB-UniRule"/>
</dbReference>
<dbReference type="SMART" id="SM00934">
    <property type="entry name" value="OMPdecase"/>
    <property type="match status" value="1"/>
</dbReference>
<dbReference type="GO" id="GO:0006207">
    <property type="term" value="P:'de novo' pyrimidine nucleobase biosynthetic process"/>
    <property type="evidence" value="ECO:0007669"/>
    <property type="project" value="InterPro"/>
</dbReference>
<accession>A0A8J4A4R3</accession>
<evidence type="ECO:0000256" key="7">
    <source>
        <dbReference type="HAMAP-Rule" id="MF_01215"/>
    </source>
</evidence>
<evidence type="ECO:0000256" key="5">
    <source>
        <dbReference type="ARBA" id="ARBA00023239"/>
    </source>
</evidence>
<dbReference type="Pfam" id="PF00215">
    <property type="entry name" value="OMPdecase"/>
    <property type="match status" value="1"/>
</dbReference>
<keyword evidence="5 7" id="KW-0456">Lyase</keyword>
<evidence type="ECO:0000313" key="10">
    <source>
        <dbReference type="Proteomes" id="UP000635606"/>
    </source>
</evidence>
<protein>
    <recommendedName>
        <fullName evidence="7">Orotidine 5'-phosphate decarboxylase</fullName>
        <ecNumber evidence="7">4.1.1.23</ecNumber>
    </recommendedName>
    <alternativeName>
        <fullName evidence="7">OMP decarboxylase</fullName>
        <shortName evidence="7">OMPDCase</shortName>
        <shortName evidence="7">OMPdecase</shortName>
    </alternativeName>
</protein>
<dbReference type="InterPro" id="IPR013785">
    <property type="entry name" value="Aldolase_TIM"/>
</dbReference>
<dbReference type="RefSeq" id="WP_203934002.1">
    <property type="nucleotide sequence ID" value="NZ_BOPH01000131.1"/>
</dbReference>
<dbReference type="UniPathway" id="UPA00070">
    <property type="reaction ID" value="UER00120"/>
</dbReference>
<dbReference type="SUPFAM" id="SSF51366">
    <property type="entry name" value="Ribulose-phoshate binding barrel"/>
    <property type="match status" value="1"/>
</dbReference>
<evidence type="ECO:0000256" key="6">
    <source>
        <dbReference type="ARBA" id="ARBA00049157"/>
    </source>
</evidence>
<evidence type="ECO:0000313" key="9">
    <source>
        <dbReference type="EMBL" id="GIJ74198.1"/>
    </source>
</evidence>
<comment type="catalytic activity">
    <reaction evidence="6 7">
        <text>orotidine 5'-phosphate + H(+) = UMP + CO2</text>
        <dbReference type="Rhea" id="RHEA:11596"/>
        <dbReference type="ChEBI" id="CHEBI:15378"/>
        <dbReference type="ChEBI" id="CHEBI:16526"/>
        <dbReference type="ChEBI" id="CHEBI:57538"/>
        <dbReference type="ChEBI" id="CHEBI:57865"/>
        <dbReference type="EC" id="4.1.1.23"/>
    </reaction>
</comment>
<dbReference type="InterPro" id="IPR001754">
    <property type="entry name" value="OMPdeCOase_dom"/>
</dbReference>
<evidence type="ECO:0000256" key="3">
    <source>
        <dbReference type="ARBA" id="ARBA00022793"/>
    </source>
</evidence>
<dbReference type="AlphaFoldDB" id="A0A8J4A4R3"/>
<dbReference type="InterPro" id="IPR018089">
    <property type="entry name" value="OMPdecase_AS"/>
</dbReference>
<dbReference type="PANTHER" id="PTHR43375">
    <property type="entry name" value="OROTIDINE 5'-PHOSPHATE DECARBOXYLASE"/>
    <property type="match status" value="1"/>
</dbReference>
<dbReference type="EC" id="4.1.1.23" evidence="7"/>
<dbReference type="Gene3D" id="3.20.20.70">
    <property type="entry name" value="Aldolase class I"/>
    <property type="match status" value="1"/>
</dbReference>
<dbReference type="InterPro" id="IPR011995">
    <property type="entry name" value="OMPdecase_type-2"/>
</dbReference>
<comment type="caution">
    <text evidence="9">The sequence shown here is derived from an EMBL/GenBank/DDBJ whole genome shotgun (WGS) entry which is preliminary data.</text>
</comment>
<dbReference type="PANTHER" id="PTHR43375:SF1">
    <property type="entry name" value="OROTIDINE 5'-PHOSPHATE DECARBOXYLASE"/>
    <property type="match status" value="1"/>
</dbReference>
<gene>
    <name evidence="9" type="primary">pyrF_2</name>
    <name evidence="7" type="synonym">pyrF</name>
    <name evidence="9" type="ORF">Voc01_091150</name>
</gene>
<keyword evidence="3 7" id="KW-0210">Decarboxylase</keyword>
<dbReference type="EMBL" id="BOPH01000131">
    <property type="protein sequence ID" value="GIJ74198.1"/>
    <property type="molecule type" value="Genomic_DNA"/>
</dbReference>
<dbReference type="NCBIfam" id="TIGR02127">
    <property type="entry name" value="pyrF_sub2"/>
    <property type="match status" value="1"/>
</dbReference>
<comment type="pathway">
    <text evidence="1 7">Pyrimidine metabolism; UMP biosynthesis via de novo pathway; UMP from orotate: step 2/2.</text>
</comment>
<comment type="similarity">
    <text evidence="2 7">Belongs to the OMP decarboxylase family. Type 2 subfamily.</text>
</comment>
<reference evidence="9" key="1">
    <citation type="submission" date="2021-01" db="EMBL/GenBank/DDBJ databases">
        <title>Whole genome shotgun sequence of Virgisporangium ochraceum NBRC 16418.</title>
        <authorList>
            <person name="Komaki H."/>
            <person name="Tamura T."/>
        </authorList>
    </citation>
    <scope>NUCLEOTIDE SEQUENCE</scope>
    <source>
        <strain evidence="9">NBRC 16418</strain>
    </source>
</reference>
<dbReference type="Proteomes" id="UP000635606">
    <property type="component" value="Unassembled WGS sequence"/>
</dbReference>
<dbReference type="HAMAP" id="MF_01215">
    <property type="entry name" value="OMPdecase_type2"/>
    <property type="match status" value="1"/>
</dbReference>
<organism evidence="9 10">
    <name type="scientific">Virgisporangium ochraceum</name>
    <dbReference type="NCBI Taxonomy" id="65505"/>
    <lineage>
        <taxon>Bacteria</taxon>
        <taxon>Bacillati</taxon>
        <taxon>Actinomycetota</taxon>
        <taxon>Actinomycetes</taxon>
        <taxon>Micromonosporales</taxon>
        <taxon>Micromonosporaceae</taxon>
        <taxon>Virgisporangium</taxon>
    </lineage>
</organism>
<dbReference type="InterPro" id="IPR011060">
    <property type="entry name" value="RibuloseP-bd_barrel"/>
</dbReference>
<evidence type="ECO:0000259" key="8">
    <source>
        <dbReference type="SMART" id="SM00934"/>
    </source>
</evidence>
<evidence type="ECO:0000256" key="2">
    <source>
        <dbReference type="ARBA" id="ARBA00008847"/>
    </source>
</evidence>
<dbReference type="PROSITE" id="PS00156">
    <property type="entry name" value="OMPDECASE"/>
    <property type="match status" value="1"/>
</dbReference>